<evidence type="ECO:0000256" key="3">
    <source>
        <dbReference type="ARBA" id="ARBA00022771"/>
    </source>
</evidence>
<dbReference type="GO" id="GO:0008270">
    <property type="term" value="F:zinc ion binding"/>
    <property type="evidence" value="ECO:0007669"/>
    <property type="project" value="UniProtKB-KW"/>
</dbReference>
<dbReference type="SUPFAM" id="SSF57667">
    <property type="entry name" value="beta-beta-alpha zinc fingers"/>
    <property type="match status" value="1"/>
</dbReference>
<evidence type="ECO:0000256" key="6">
    <source>
        <dbReference type="SAM" id="MobiDB-lite"/>
    </source>
</evidence>
<reference evidence="8" key="2">
    <citation type="submission" date="2024-08" db="UniProtKB">
        <authorList>
            <consortium name="EnsemblMetazoa"/>
        </authorList>
    </citation>
    <scope>IDENTIFICATION</scope>
</reference>
<dbReference type="SMART" id="SM00355">
    <property type="entry name" value="ZnF_C2H2"/>
    <property type="match status" value="4"/>
</dbReference>
<accession>A0AAR5Q4W7</accession>
<proteinExistence type="predicted"/>
<evidence type="ECO:0000256" key="2">
    <source>
        <dbReference type="ARBA" id="ARBA00022737"/>
    </source>
</evidence>
<evidence type="ECO:0000256" key="5">
    <source>
        <dbReference type="PROSITE-ProRule" id="PRU00042"/>
    </source>
</evidence>
<name>A0AAR5Q4W7_DENPD</name>
<dbReference type="GeneID" id="109543142"/>
<dbReference type="PROSITE" id="PS50157">
    <property type="entry name" value="ZINC_FINGER_C2H2_2"/>
    <property type="match status" value="1"/>
</dbReference>
<evidence type="ECO:0000256" key="1">
    <source>
        <dbReference type="ARBA" id="ARBA00022723"/>
    </source>
</evidence>
<dbReference type="PANTHER" id="PTHR24379">
    <property type="entry name" value="KRAB AND ZINC FINGER DOMAIN-CONTAINING"/>
    <property type="match status" value="1"/>
</dbReference>
<sequence length="184" mass="21392">MRTHVKIHVDRINMEKFECKFCDSFSTTNKNSLYKHVSLNHKDTMKMYECDVCPYATPYKAHLGSHRKTHMDPTELPIYHCEICDFETRYSATIQRHVNKHKERNETGDAELIVKEIDGVSQTVWFCCDLCEFRTKDQRYVILHKKVHARADEINRKGEEIVFGKPEGSGSSSSTLDNVTEKSS</sequence>
<evidence type="ECO:0000313" key="9">
    <source>
        <dbReference type="Proteomes" id="UP000019118"/>
    </source>
</evidence>
<dbReference type="InterPro" id="IPR036236">
    <property type="entry name" value="Znf_C2H2_sf"/>
</dbReference>
<keyword evidence="9" id="KW-1185">Reference proteome</keyword>
<dbReference type="PANTHER" id="PTHR24379:SF121">
    <property type="entry name" value="C2H2-TYPE DOMAIN-CONTAINING PROTEIN"/>
    <property type="match status" value="1"/>
</dbReference>
<feature type="compositionally biased region" description="Polar residues" evidence="6">
    <location>
        <begin position="169"/>
        <end position="178"/>
    </location>
</feature>
<dbReference type="Proteomes" id="UP000019118">
    <property type="component" value="Unassembled WGS sequence"/>
</dbReference>
<dbReference type="AlphaFoldDB" id="A0AAR5Q4W7"/>
<evidence type="ECO:0000259" key="7">
    <source>
        <dbReference type="PROSITE" id="PS50157"/>
    </source>
</evidence>
<keyword evidence="3 5" id="KW-0863">Zinc-finger</keyword>
<dbReference type="KEGG" id="dpa:109543142"/>
<feature type="region of interest" description="Disordered" evidence="6">
    <location>
        <begin position="162"/>
        <end position="184"/>
    </location>
</feature>
<organism evidence="8 9">
    <name type="scientific">Dendroctonus ponderosae</name>
    <name type="common">Mountain pine beetle</name>
    <dbReference type="NCBI Taxonomy" id="77166"/>
    <lineage>
        <taxon>Eukaryota</taxon>
        <taxon>Metazoa</taxon>
        <taxon>Ecdysozoa</taxon>
        <taxon>Arthropoda</taxon>
        <taxon>Hexapoda</taxon>
        <taxon>Insecta</taxon>
        <taxon>Pterygota</taxon>
        <taxon>Neoptera</taxon>
        <taxon>Endopterygota</taxon>
        <taxon>Coleoptera</taxon>
        <taxon>Polyphaga</taxon>
        <taxon>Cucujiformia</taxon>
        <taxon>Curculionidae</taxon>
        <taxon>Scolytinae</taxon>
        <taxon>Dendroctonus</taxon>
    </lineage>
</organism>
<dbReference type="Gene3D" id="3.30.160.60">
    <property type="entry name" value="Classic Zinc Finger"/>
    <property type="match status" value="2"/>
</dbReference>
<dbReference type="EnsemblMetazoa" id="XM_019912698.1">
    <property type="protein sequence ID" value="XP_019768257.1"/>
    <property type="gene ID" value="LOC109543142"/>
</dbReference>
<evidence type="ECO:0000256" key="4">
    <source>
        <dbReference type="ARBA" id="ARBA00022833"/>
    </source>
</evidence>
<protein>
    <recommendedName>
        <fullName evidence="7">C2H2-type domain-containing protein</fullName>
    </recommendedName>
</protein>
<evidence type="ECO:0000313" key="8">
    <source>
        <dbReference type="EnsemblMetazoa" id="XP_019768257.1"/>
    </source>
</evidence>
<dbReference type="InterPro" id="IPR013087">
    <property type="entry name" value="Znf_C2H2_type"/>
</dbReference>
<keyword evidence="4" id="KW-0862">Zinc</keyword>
<reference evidence="9" key="1">
    <citation type="journal article" date="2013" name="Genome Biol.">
        <title>Draft genome of the mountain pine beetle, Dendroctonus ponderosae Hopkins, a major forest pest.</title>
        <authorList>
            <person name="Keeling C.I."/>
            <person name="Yuen M.M."/>
            <person name="Liao N.Y."/>
            <person name="Docking T.R."/>
            <person name="Chan S.K."/>
            <person name="Taylor G.A."/>
            <person name="Palmquist D.L."/>
            <person name="Jackman S.D."/>
            <person name="Nguyen A."/>
            <person name="Li M."/>
            <person name="Henderson H."/>
            <person name="Janes J.K."/>
            <person name="Zhao Y."/>
            <person name="Pandoh P."/>
            <person name="Moore R."/>
            <person name="Sperling F.A."/>
            <person name="Huber D.P."/>
            <person name="Birol I."/>
            <person name="Jones S.J."/>
            <person name="Bohlmann J."/>
        </authorList>
    </citation>
    <scope>NUCLEOTIDE SEQUENCE</scope>
</reference>
<feature type="domain" description="C2H2-type" evidence="7">
    <location>
        <begin position="48"/>
        <end position="75"/>
    </location>
</feature>
<keyword evidence="2" id="KW-0677">Repeat</keyword>
<keyword evidence="1" id="KW-0479">Metal-binding</keyword>